<name>A0A9N9HDL8_FUNMO</name>
<gene>
    <name evidence="1" type="ORF">FMOSSE_LOCUS12241</name>
</gene>
<accession>A0A9N9HDL8</accession>
<sequence>MIEPEENCYLLERSYVPDGKDDILYDPVELQVIESPQDTLFLG</sequence>
<protein>
    <submittedName>
        <fullName evidence="1">16653_t:CDS:1</fullName>
    </submittedName>
</protein>
<feature type="non-terminal residue" evidence="1">
    <location>
        <position position="43"/>
    </location>
</feature>
<organism evidence="1 2">
    <name type="scientific">Funneliformis mosseae</name>
    <name type="common">Endomycorrhizal fungus</name>
    <name type="synonym">Glomus mosseae</name>
    <dbReference type="NCBI Taxonomy" id="27381"/>
    <lineage>
        <taxon>Eukaryota</taxon>
        <taxon>Fungi</taxon>
        <taxon>Fungi incertae sedis</taxon>
        <taxon>Mucoromycota</taxon>
        <taxon>Glomeromycotina</taxon>
        <taxon>Glomeromycetes</taxon>
        <taxon>Glomerales</taxon>
        <taxon>Glomeraceae</taxon>
        <taxon>Funneliformis</taxon>
    </lineage>
</organism>
<dbReference type="EMBL" id="CAJVPP010005581">
    <property type="protein sequence ID" value="CAG8667435.1"/>
    <property type="molecule type" value="Genomic_DNA"/>
</dbReference>
<proteinExistence type="predicted"/>
<dbReference type="AlphaFoldDB" id="A0A9N9HDL8"/>
<evidence type="ECO:0000313" key="2">
    <source>
        <dbReference type="Proteomes" id="UP000789375"/>
    </source>
</evidence>
<evidence type="ECO:0000313" key="1">
    <source>
        <dbReference type="EMBL" id="CAG8667435.1"/>
    </source>
</evidence>
<comment type="caution">
    <text evidence="1">The sequence shown here is derived from an EMBL/GenBank/DDBJ whole genome shotgun (WGS) entry which is preliminary data.</text>
</comment>
<keyword evidence="2" id="KW-1185">Reference proteome</keyword>
<reference evidence="1" key="1">
    <citation type="submission" date="2021-06" db="EMBL/GenBank/DDBJ databases">
        <authorList>
            <person name="Kallberg Y."/>
            <person name="Tangrot J."/>
            <person name="Rosling A."/>
        </authorList>
    </citation>
    <scope>NUCLEOTIDE SEQUENCE</scope>
    <source>
        <strain evidence="1">87-6 pot B 2015</strain>
    </source>
</reference>
<dbReference type="Proteomes" id="UP000789375">
    <property type="component" value="Unassembled WGS sequence"/>
</dbReference>